<accession>A0A1U9NIB4</accession>
<gene>
    <name evidence="8" type="ORF">STSP2_00635</name>
</gene>
<evidence type="ECO:0000313" key="9">
    <source>
        <dbReference type="Proteomes" id="UP000189674"/>
    </source>
</evidence>
<dbReference type="Pfam" id="PF00892">
    <property type="entry name" value="EamA"/>
    <property type="match status" value="2"/>
</dbReference>
<dbReference type="KEGG" id="alus:STSP2_00635"/>
<feature type="transmembrane region" description="Helical" evidence="6">
    <location>
        <begin position="151"/>
        <end position="170"/>
    </location>
</feature>
<dbReference type="InterPro" id="IPR037185">
    <property type="entry name" value="EmrE-like"/>
</dbReference>
<dbReference type="AlphaFoldDB" id="A0A1U9NIB4"/>
<dbReference type="SUPFAM" id="SSF103481">
    <property type="entry name" value="Multidrug resistance efflux transporter EmrE"/>
    <property type="match status" value="2"/>
</dbReference>
<feature type="transmembrane region" description="Helical" evidence="6">
    <location>
        <begin position="182"/>
        <end position="206"/>
    </location>
</feature>
<evidence type="ECO:0000256" key="1">
    <source>
        <dbReference type="ARBA" id="ARBA00004141"/>
    </source>
</evidence>
<feature type="transmembrane region" description="Helical" evidence="6">
    <location>
        <begin position="126"/>
        <end position="145"/>
    </location>
</feature>
<keyword evidence="9" id="KW-1185">Reference proteome</keyword>
<evidence type="ECO:0000313" key="8">
    <source>
        <dbReference type="EMBL" id="AQT67488.1"/>
    </source>
</evidence>
<dbReference type="PANTHER" id="PTHR32322">
    <property type="entry name" value="INNER MEMBRANE TRANSPORTER"/>
    <property type="match status" value="1"/>
</dbReference>
<feature type="transmembrane region" description="Helical" evidence="6">
    <location>
        <begin position="252"/>
        <end position="268"/>
    </location>
</feature>
<reference evidence="9" key="1">
    <citation type="submission" date="2017-02" db="EMBL/GenBank/DDBJ databases">
        <title>Comparative genomics and description of representatives of a novel lineage of planctomycetes thriving in anoxic sediments.</title>
        <authorList>
            <person name="Spring S."/>
            <person name="Bunk B."/>
            <person name="Sproer C."/>
        </authorList>
    </citation>
    <scope>NUCLEOTIDE SEQUENCE [LARGE SCALE GENOMIC DNA]</scope>
    <source>
        <strain evidence="9">ST-NAGAB-D1</strain>
    </source>
</reference>
<organism evidence="8 9">
    <name type="scientific">Anaerohalosphaera lusitana</name>
    <dbReference type="NCBI Taxonomy" id="1936003"/>
    <lineage>
        <taxon>Bacteria</taxon>
        <taxon>Pseudomonadati</taxon>
        <taxon>Planctomycetota</taxon>
        <taxon>Phycisphaerae</taxon>
        <taxon>Sedimentisphaerales</taxon>
        <taxon>Anaerohalosphaeraceae</taxon>
        <taxon>Anaerohalosphaera</taxon>
    </lineage>
</organism>
<protein>
    <submittedName>
        <fullName evidence="8">Putative DMT superfamily transporter inner membrane protein</fullName>
    </submittedName>
</protein>
<dbReference type="Proteomes" id="UP000189674">
    <property type="component" value="Chromosome"/>
</dbReference>
<feature type="transmembrane region" description="Helical" evidence="6">
    <location>
        <begin position="94"/>
        <end position="114"/>
    </location>
</feature>
<keyword evidence="5 6" id="KW-0472">Membrane</keyword>
<feature type="domain" description="EamA" evidence="7">
    <location>
        <begin position="180"/>
        <end position="289"/>
    </location>
</feature>
<keyword evidence="4 6" id="KW-1133">Transmembrane helix</keyword>
<comment type="similarity">
    <text evidence="2">Belongs to the EamA transporter family.</text>
</comment>
<evidence type="ECO:0000256" key="6">
    <source>
        <dbReference type="SAM" id="Phobius"/>
    </source>
</evidence>
<feature type="transmembrane region" description="Helical" evidence="6">
    <location>
        <begin position="34"/>
        <end position="54"/>
    </location>
</feature>
<dbReference type="EMBL" id="CP019791">
    <property type="protein sequence ID" value="AQT67488.1"/>
    <property type="molecule type" value="Genomic_DNA"/>
</dbReference>
<evidence type="ECO:0000256" key="3">
    <source>
        <dbReference type="ARBA" id="ARBA00022692"/>
    </source>
</evidence>
<sequence>MRFRDIFLPAVGFVLLWNSGFIGAEYGLPYAGPFSLLFWRYAALTGILFVSLLVRGRLRWVGWRSAGVNMTVGFLAHGVWLGCVLLALDRGVPAGIVALVVALQPLATGAFSGVTAGEPTGLKRWIGLFIGFAGVAVTVGFRIDLGDAGSVFGYLVPLGSVAAITAASLIQRRLDVRHDAKVLPVDLALFYQCAATAVVMAIPAIFAERLVTEWAVPFVLTMLWLVVGVSLGAYGLMWVLIDRLDATRVASLFYLGPPVTMLMAWGAFGDVPRGMDLVGMVIVFAGVGLSCARGPAVRG</sequence>
<feature type="transmembrane region" description="Helical" evidence="6">
    <location>
        <begin position="218"/>
        <end position="240"/>
    </location>
</feature>
<evidence type="ECO:0000256" key="5">
    <source>
        <dbReference type="ARBA" id="ARBA00023136"/>
    </source>
</evidence>
<dbReference type="RefSeq" id="WP_146659759.1">
    <property type="nucleotide sequence ID" value="NZ_CP019791.1"/>
</dbReference>
<comment type="subcellular location">
    <subcellularLocation>
        <location evidence="1">Membrane</location>
        <topology evidence="1">Multi-pass membrane protein</topology>
    </subcellularLocation>
</comment>
<feature type="domain" description="EamA" evidence="7">
    <location>
        <begin position="10"/>
        <end position="139"/>
    </location>
</feature>
<evidence type="ECO:0000256" key="2">
    <source>
        <dbReference type="ARBA" id="ARBA00007362"/>
    </source>
</evidence>
<dbReference type="STRING" id="1936003.STSP2_00635"/>
<feature type="transmembrane region" description="Helical" evidence="6">
    <location>
        <begin position="274"/>
        <end position="292"/>
    </location>
</feature>
<proteinExistence type="inferred from homology"/>
<dbReference type="PANTHER" id="PTHR32322:SF2">
    <property type="entry name" value="EAMA DOMAIN-CONTAINING PROTEIN"/>
    <property type="match status" value="1"/>
</dbReference>
<evidence type="ECO:0000259" key="7">
    <source>
        <dbReference type="Pfam" id="PF00892"/>
    </source>
</evidence>
<dbReference type="InterPro" id="IPR050638">
    <property type="entry name" value="AA-Vitamin_Transporters"/>
</dbReference>
<dbReference type="GO" id="GO:0016020">
    <property type="term" value="C:membrane"/>
    <property type="evidence" value="ECO:0007669"/>
    <property type="project" value="UniProtKB-SubCell"/>
</dbReference>
<dbReference type="OrthoDB" id="9809509at2"/>
<evidence type="ECO:0000256" key="4">
    <source>
        <dbReference type="ARBA" id="ARBA00022989"/>
    </source>
</evidence>
<name>A0A1U9NIB4_9BACT</name>
<keyword evidence="3 6" id="KW-0812">Transmembrane</keyword>
<dbReference type="InterPro" id="IPR000620">
    <property type="entry name" value="EamA_dom"/>
</dbReference>
<feature type="transmembrane region" description="Helical" evidence="6">
    <location>
        <begin position="66"/>
        <end position="88"/>
    </location>
</feature>